<gene>
    <name evidence="1" type="ORF">D3H65_15190</name>
</gene>
<keyword evidence="2" id="KW-1185">Reference proteome</keyword>
<accession>A0A3B7MUD9</accession>
<reference evidence="1 2" key="1">
    <citation type="submission" date="2018-09" db="EMBL/GenBank/DDBJ databases">
        <title>Genome sequencing of strain 6GH32-13.</title>
        <authorList>
            <person name="Weon H.-Y."/>
            <person name="Heo J."/>
            <person name="Kwon S.-W."/>
        </authorList>
    </citation>
    <scope>NUCLEOTIDE SEQUENCE [LARGE SCALE GENOMIC DNA]</scope>
    <source>
        <strain evidence="1 2">5GH32-13</strain>
    </source>
</reference>
<dbReference type="KEGG" id="pseg:D3H65_15190"/>
<protein>
    <submittedName>
        <fullName evidence="1">DUF4403 family protein</fullName>
    </submittedName>
</protein>
<organism evidence="1 2">
    <name type="scientific">Paraflavitalea soli</name>
    <dbReference type="NCBI Taxonomy" id="2315862"/>
    <lineage>
        <taxon>Bacteria</taxon>
        <taxon>Pseudomonadati</taxon>
        <taxon>Bacteroidota</taxon>
        <taxon>Chitinophagia</taxon>
        <taxon>Chitinophagales</taxon>
        <taxon>Chitinophagaceae</taxon>
        <taxon>Paraflavitalea</taxon>
    </lineage>
</organism>
<sequence>MNPIYIYAMKFLPAFLFLSTLFFLASCGSSKKAVTATEPPARLLPALPVSQINIPIKVYMKPLLNLMDSMTAKEFTSEKWPNYLQSGCDFRYKYRFVRAPFIFTCVNNKVNIAFRGNYQIAGSRCVCAFDKQVSPWVSGSCGFGDEALRRVDINISSLLNLLPNHQVSTTTRLETLKPIDKCQVTLLQNDMTKEIMDSIKASVETYCTTFDNFVQAVNNNDFLKQWRSGGSRVMPISRYGFLNLNPSMLRVSKFNVNRDTLYFAIGFQGAPKFSSDSIRLVTRGPLPPITGTDNAGAISTYLDAVYEYKFFNKLLNDSLGNKPFEVEGRTFVIKDVNVRGSNDGKIAVDVSFTGNRKGVLHLSGTPVLDTAKQFLSMPDISFALDTKDILVNIAKGMFRKKIMKELQGKSVLDIAALIQKNKALIEARLNQQVTDWMSTSGRLESIKIVGLLPQKDYIQVQAYIKGNIVLIGRPPANLLSMKQ</sequence>
<dbReference type="Proteomes" id="UP000263900">
    <property type="component" value="Chromosome"/>
</dbReference>
<proteinExistence type="predicted"/>
<dbReference type="AlphaFoldDB" id="A0A3B7MUD9"/>
<evidence type="ECO:0000313" key="2">
    <source>
        <dbReference type="Proteomes" id="UP000263900"/>
    </source>
</evidence>
<name>A0A3B7MUD9_9BACT</name>
<dbReference type="InterPro" id="IPR025515">
    <property type="entry name" value="DUF4403"/>
</dbReference>
<evidence type="ECO:0000313" key="1">
    <source>
        <dbReference type="EMBL" id="AXY75245.1"/>
    </source>
</evidence>
<dbReference type="OrthoDB" id="617059at2"/>
<dbReference type="Pfam" id="PF14356">
    <property type="entry name" value="DUF4403"/>
    <property type="match status" value="1"/>
</dbReference>
<dbReference type="EMBL" id="CP032157">
    <property type="protein sequence ID" value="AXY75245.1"/>
    <property type="molecule type" value="Genomic_DNA"/>
</dbReference>